<dbReference type="Gene3D" id="1.10.30.50">
    <property type="match status" value="1"/>
</dbReference>
<feature type="compositionally biased region" description="Polar residues" evidence="1">
    <location>
        <begin position="493"/>
        <end position="507"/>
    </location>
</feature>
<dbReference type="Proteomes" id="UP000577408">
    <property type="component" value="Unassembled WGS sequence"/>
</dbReference>
<sequence length="507" mass="55629">MTTVIDHHVDQIVNSLAALEALMMQPESLHLSSTHHAMERLHAALPLLSNANIAFAFLCERDGAGRLVGANHPVEYLTKQLGLPRSDAFSLLSQAKTMFGEVEVPAPPADPAADEQERRKRAEEEQRRKDEARKAKERARNAAAKANAEKKRIIERALMQLNEHADPGRDEIYARALEASETMSAEELRKYVVNLVKRANRRGRDYEGKKDPFAAFKERTMIFGEEDSDGGSWGKIYFDKASRAAFEAALAAGEALGANLPDGVEDKRTRGQRRFDQLMDIVNRHGNASTAARRGVGTVVVTMTLEELLGADAYTEFSTNTSVSLNALDVIRLGLAGDSFALQLDSCTGVPLSLGRARLASVEQKLVLLAMQQVCAWIGCTKPGVELEAHHLHTYLHGGLTDLDNLILLCREHHMCNNDNRDGAGGKGYFTKDPSTWDITHHPADGGPPVRTSTHQYEQSPGQRTIRRARERYPAFDDPPTARSADPPLFDLGTSTRTGHGSAGNTA</sequence>
<name>A0A7V8UUY1_9CORY</name>
<dbReference type="CDD" id="cd00085">
    <property type="entry name" value="HNHc"/>
    <property type="match status" value="1"/>
</dbReference>
<reference evidence="3 4" key="1">
    <citation type="submission" date="2020-05" db="EMBL/GenBank/DDBJ databases">
        <title>Descriptions of Corynebacterium xxxx sp. nov., Corynebacterium yyyy sp. nov. and Corynebacterium zzzz sp. nov.</title>
        <authorList>
            <person name="Zhang G."/>
        </authorList>
    </citation>
    <scope>NUCLEOTIDE SEQUENCE [LARGE SCALE GENOMIC DNA]</scope>
    <source>
        <strain evidence="4">zg-913</strain>
    </source>
</reference>
<organism evidence="3 4">
    <name type="scientific">Corynebacterium wankanglinii</name>
    <dbReference type="NCBI Taxonomy" id="2735136"/>
    <lineage>
        <taxon>Bacteria</taxon>
        <taxon>Bacillati</taxon>
        <taxon>Actinomycetota</taxon>
        <taxon>Actinomycetes</taxon>
        <taxon>Mycobacteriales</taxon>
        <taxon>Corynebacteriaceae</taxon>
        <taxon>Corynebacterium</taxon>
    </lineage>
</organism>
<evidence type="ECO:0000256" key="1">
    <source>
        <dbReference type="SAM" id="MobiDB-lite"/>
    </source>
</evidence>
<gene>
    <name evidence="3" type="ORF">HMA55_07900</name>
</gene>
<accession>A0A7V8UUY1</accession>
<dbReference type="Pfam" id="PF02720">
    <property type="entry name" value="DUF222"/>
    <property type="match status" value="1"/>
</dbReference>
<comment type="caution">
    <text evidence="3">The sequence shown here is derived from an EMBL/GenBank/DDBJ whole genome shotgun (WGS) entry which is preliminary data.</text>
</comment>
<dbReference type="InterPro" id="IPR003870">
    <property type="entry name" value="DUF222"/>
</dbReference>
<evidence type="ECO:0000313" key="3">
    <source>
        <dbReference type="EMBL" id="MBA1837814.1"/>
    </source>
</evidence>
<proteinExistence type="predicted"/>
<feature type="compositionally biased region" description="Basic and acidic residues" evidence="1">
    <location>
        <begin position="115"/>
        <end position="140"/>
    </location>
</feature>
<feature type="domain" description="HNH nuclease" evidence="2">
    <location>
        <begin position="363"/>
        <end position="415"/>
    </location>
</feature>
<dbReference type="SMART" id="SM00507">
    <property type="entry name" value="HNHc"/>
    <property type="match status" value="1"/>
</dbReference>
<dbReference type="InterPro" id="IPR003615">
    <property type="entry name" value="HNH_nuc"/>
</dbReference>
<feature type="region of interest" description="Disordered" evidence="1">
    <location>
        <begin position="102"/>
        <end position="147"/>
    </location>
</feature>
<evidence type="ECO:0000259" key="2">
    <source>
        <dbReference type="SMART" id="SM00507"/>
    </source>
</evidence>
<protein>
    <submittedName>
        <fullName evidence="3">DUF222 domain-containing protein</fullName>
    </submittedName>
</protein>
<evidence type="ECO:0000313" key="4">
    <source>
        <dbReference type="Proteomes" id="UP000577408"/>
    </source>
</evidence>
<feature type="region of interest" description="Disordered" evidence="1">
    <location>
        <begin position="435"/>
        <end position="507"/>
    </location>
</feature>
<feature type="compositionally biased region" description="Polar residues" evidence="1">
    <location>
        <begin position="451"/>
        <end position="463"/>
    </location>
</feature>
<keyword evidence="4" id="KW-1185">Reference proteome</keyword>
<dbReference type="AlphaFoldDB" id="A0A7V8UUY1"/>
<dbReference type="RefSeq" id="WP_181192506.1">
    <property type="nucleotide sequence ID" value="NZ_JABFED010000005.1"/>
</dbReference>
<dbReference type="EMBL" id="JABFED010000005">
    <property type="protein sequence ID" value="MBA1837814.1"/>
    <property type="molecule type" value="Genomic_DNA"/>
</dbReference>